<proteinExistence type="predicted"/>
<evidence type="ECO:0000313" key="5">
    <source>
        <dbReference type="Proteomes" id="UP000070412"/>
    </source>
</evidence>
<feature type="region of interest" description="Disordered" evidence="1">
    <location>
        <begin position="140"/>
        <end position="222"/>
    </location>
</feature>
<sequence length="260" mass="30117">MVFDSLWFRSIIIIIISVMIDLKDCASNHLNENDRIGLRKTETIEDDSKRIETNEISQLMNRENFEKAQQLLMTLRCAFYEKAIIPISKRLNISLPLPRDIPVDCEHNKHSSNGLNGVEFEKKNKIANNEDGMMMMMMKQEHRKSDSVRSKIHHHKEEEKEEGMEMEKGEQHGQEEHSEQNEGEAGAEGEGHESVPVKHPAPKGKARHGMGSHDGRGLSLRPRSNFGQRYFLLDLGSGHRRRHHSRTKFRRESWRGMMIT</sequence>
<feature type="signal peptide" evidence="2">
    <location>
        <begin position="1"/>
        <end position="25"/>
    </location>
</feature>
<name>A0A834VC16_SARSC</name>
<dbReference type="EMBL" id="WVUK01000060">
    <property type="protein sequence ID" value="KAF7491221.1"/>
    <property type="molecule type" value="Genomic_DNA"/>
</dbReference>
<accession>A0A834VC16</accession>
<dbReference type="OrthoDB" id="10533626at2759"/>
<evidence type="ECO:0000256" key="2">
    <source>
        <dbReference type="SAM" id="SignalP"/>
    </source>
</evidence>
<feature type="chain" id="PRO_5038259512" evidence="2">
    <location>
        <begin position="26"/>
        <end position="260"/>
    </location>
</feature>
<gene>
    <name evidence="3" type="ORF">SSS_8715</name>
</gene>
<reference evidence="3" key="2">
    <citation type="submission" date="2020-01" db="EMBL/GenBank/DDBJ databases">
        <authorList>
            <person name="Korhonen P.K.K."/>
            <person name="Guangxu M.G."/>
            <person name="Wang T.W."/>
            <person name="Stroehlein A.J.S."/>
            <person name="Young N.D."/>
            <person name="Ang C.-S.A."/>
            <person name="Fernando D.W.F."/>
            <person name="Lu H.L."/>
            <person name="Taylor S.T."/>
            <person name="Ehtesham M.E.M."/>
            <person name="Najaraj S.H.N."/>
            <person name="Harsha G.H.G."/>
            <person name="Madugundu A.M."/>
            <person name="Renuse S.R."/>
            <person name="Holt D.H."/>
            <person name="Pandey A.P."/>
            <person name="Papenfuss A.P."/>
            <person name="Gasser R.B.G."/>
            <person name="Fischer K.F."/>
        </authorList>
    </citation>
    <scope>NUCLEOTIDE SEQUENCE</scope>
    <source>
        <strain evidence="3">SSS_KF_BRIS2020</strain>
    </source>
</reference>
<protein>
    <submittedName>
        <fullName evidence="3 4">Uncharacterized protein</fullName>
    </submittedName>
</protein>
<dbReference type="Proteomes" id="UP000070412">
    <property type="component" value="Unassembled WGS sequence"/>
</dbReference>
<dbReference type="AlphaFoldDB" id="A0A834VC16"/>
<reference evidence="5" key="1">
    <citation type="journal article" date="2020" name="PLoS Negl. Trop. Dis.">
        <title>High-quality nuclear genome for Sarcoptes scabiei-A critical resource for a neglected parasite.</title>
        <authorList>
            <person name="Korhonen P.K."/>
            <person name="Gasser R.B."/>
            <person name="Ma G."/>
            <person name="Wang T."/>
            <person name="Stroehlein A.J."/>
            <person name="Young N.D."/>
            <person name="Ang C.S."/>
            <person name="Fernando D.D."/>
            <person name="Lu H.C."/>
            <person name="Taylor S."/>
            <person name="Reynolds S.L."/>
            <person name="Mofiz E."/>
            <person name="Najaraj S.H."/>
            <person name="Gowda H."/>
            <person name="Madugundu A."/>
            <person name="Renuse S."/>
            <person name="Holt D."/>
            <person name="Pandey A."/>
            <person name="Papenfuss A.T."/>
            <person name="Fischer K."/>
        </authorList>
    </citation>
    <scope>NUCLEOTIDE SEQUENCE [LARGE SCALE GENOMIC DNA]</scope>
</reference>
<evidence type="ECO:0000313" key="4">
    <source>
        <dbReference type="EnsemblMetazoa" id="KAF7491221.1"/>
    </source>
</evidence>
<feature type="compositionally biased region" description="Basic residues" evidence="1">
    <location>
        <begin position="200"/>
        <end position="210"/>
    </location>
</feature>
<dbReference type="EnsemblMetazoa" id="SSS_8715s_mrna">
    <property type="protein sequence ID" value="KAF7491221.1"/>
    <property type="gene ID" value="SSS_8715"/>
</dbReference>
<evidence type="ECO:0000313" key="3">
    <source>
        <dbReference type="EMBL" id="KAF7491221.1"/>
    </source>
</evidence>
<feature type="compositionally biased region" description="Basic and acidic residues" evidence="1">
    <location>
        <begin position="140"/>
        <end position="180"/>
    </location>
</feature>
<evidence type="ECO:0000256" key="1">
    <source>
        <dbReference type="SAM" id="MobiDB-lite"/>
    </source>
</evidence>
<keyword evidence="2" id="KW-0732">Signal</keyword>
<organism evidence="3">
    <name type="scientific">Sarcoptes scabiei</name>
    <name type="common">Itch mite</name>
    <name type="synonym">Acarus scabiei</name>
    <dbReference type="NCBI Taxonomy" id="52283"/>
    <lineage>
        <taxon>Eukaryota</taxon>
        <taxon>Metazoa</taxon>
        <taxon>Ecdysozoa</taxon>
        <taxon>Arthropoda</taxon>
        <taxon>Chelicerata</taxon>
        <taxon>Arachnida</taxon>
        <taxon>Acari</taxon>
        <taxon>Acariformes</taxon>
        <taxon>Sarcoptiformes</taxon>
        <taxon>Astigmata</taxon>
        <taxon>Psoroptidia</taxon>
        <taxon>Sarcoptoidea</taxon>
        <taxon>Sarcoptidae</taxon>
        <taxon>Sarcoptinae</taxon>
        <taxon>Sarcoptes</taxon>
    </lineage>
</organism>
<reference evidence="4" key="3">
    <citation type="submission" date="2022-06" db="UniProtKB">
        <authorList>
            <consortium name="EnsemblMetazoa"/>
        </authorList>
    </citation>
    <scope>IDENTIFICATION</scope>
</reference>
<keyword evidence="5" id="KW-1185">Reference proteome</keyword>